<sequence length="87" mass="10536">MESKRQVSKNSITVEIHCQNRWVIYRRLQELDIACDCSAYQPLTIQVDTPEKAIQLWSISRRVSQPCQQLIWELEKCWQLYSYRFKK</sequence>
<dbReference type="KEGG" id="amr:AM1_A0151"/>
<dbReference type="Proteomes" id="UP000000268">
    <property type="component" value="Plasmid pREB1"/>
</dbReference>
<protein>
    <submittedName>
        <fullName evidence="1">Uncharacterized protein</fullName>
    </submittedName>
</protein>
<evidence type="ECO:0000313" key="2">
    <source>
        <dbReference type="Proteomes" id="UP000000268"/>
    </source>
</evidence>
<dbReference type="NCBIfam" id="NF045598">
    <property type="entry name" value="asr1405_asl0597"/>
    <property type="match status" value="1"/>
</dbReference>
<keyword evidence="1" id="KW-0614">Plasmid</keyword>
<gene>
    <name evidence="1" type="ordered locus">AM1_A0151</name>
</gene>
<dbReference type="OrthoDB" id="515027at2"/>
<organism evidence="1 2">
    <name type="scientific">Acaryochloris marina (strain MBIC 11017)</name>
    <dbReference type="NCBI Taxonomy" id="329726"/>
    <lineage>
        <taxon>Bacteria</taxon>
        <taxon>Bacillati</taxon>
        <taxon>Cyanobacteriota</taxon>
        <taxon>Cyanophyceae</taxon>
        <taxon>Acaryochloridales</taxon>
        <taxon>Acaryochloridaceae</taxon>
        <taxon>Acaryochloris</taxon>
    </lineage>
</organism>
<name>A8ZKF8_ACAM1</name>
<dbReference type="RefSeq" id="WP_012166656.1">
    <property type="nucleotide sequence ID" value="NC_009926.1"/>
</dbReference>
<keyword evidence="2" id="KW-1185">Reference proteome</keyword>
<dbReference type="EMBL" id="CP000838">
    <property type="protein sequence ID" value="ABW31658.1"/>
    <property type="molecule type" value="Genomic_DNA"/>
</dbReference>
<dbReference type="HOGENOM" id="CLU_174106_0_0_3"/>
<evidence type="ECO:0000313" key="1">
    <source>
        <dbReference type="EMBL" id="ABW31658.1"/>
    </source>
</evidence>
<reference evidence="1 2" key="1">
    <citation type="journal article" date="2008" name="Proc. Natl. Acad. Sci. U.S.A.">
        <title>Niche adaptation and genome expansion in the chlorophyll d-producing cyanobacterium Acaryochloris marina.</title>
        <authorList>
            <person name="Swingley W.D."/>
            <person name="Chen M."/>
            <person name="Cheung P.C."/>
            <person name="Conrad A.L."/>
            <person name="Dejesa L.C."/>
            <person name="Hao J."/>
            <person name="Honchak B.M."/>
            <person name="Karbach L.E."/>
            <person name="Kurdoglu A."/>
            <person name="Lahiri S."/>
            <person name="Mastrian S.D."/>
            <person name="Miyashita H."/>
            <person name="Page L."/>
            <person name="Ramakrishna P."/>
            <person name="Satoh S."/>
            <person name="Sattley W.M."/>
            <person name="Shimada Y."/>
            <person name="Taylor H.L."/>
            <person name="Tomo T."/>
            <person name="Tsuchiya T."/>
            <person name="Wang Z.T."/>
            <person name="Raymond J."/>
            <person name="Mimuro M."/>
            <person name="Blankenship R.E."/>
            <person name="Touchman J.W."/>
        </authorList>
    </citation>
    <scope>NUCLEOTIDE SEQUENCE [LARGE SCALE GENOMIC DNA]</scope>
    <source>
        <strain evidence="2">MBIC 11017</strain>
        <plasmid evidence="2">Plasmid pREB1</plasmid>
    </source>
</reference>
<dbReference type="AlphaFoldDB" id="A8ZKF8"/>
<geneLocation type="plasmid" evidence="1 2">
    <name>pREB1</name>
</geneLocation>
<proteinExistence type="predicted"/>
<dbReference type="InterPro" id="IPR054637">
    <property type="entry name" value="Asr1405_Asl0597-like"/>
</dbReference>
<accession>A8ZKF8</accession>